<evidence type="ECO:0000313" key="2">
    <source>
        <dbReference type="EMBL" id="OLP57700.1"/>
    </source>
</evidence>
<name>A0A1Q9AQL2_9HYPH</name>
<feature type="region of interest" description="Disordered" evidence="1">
    <location>
        <begin position="1"/>
        <end position="27"/>
    </location>
</feature>
<dbReference type="EMBL" id="MKIO01000005">
    <property type="protein sequence ID" value="OLP57700.1"/>
    <property type="molecule type" value="Genomic_DNA"/>
</dbReference>
<accession>A0A1Q9AQL2</accession>
<sequence>MPNHRTESLTAAAANSKRGSGGGDGGTSITVTIAGNAYGDGHLEKVIHQGVRSGLAAKSQADRRGGAGALYQSYQKQKA</sequence>
<dbReference type="AlphaFoldDB" id="A0A1Q9AQL2"/>
<evidence type="ECO:0000313" key="3">
    <source>
        <dbReference type="Proteomes" id="UP000186143"/>
    </source>
</evidence>
<dbReference type="RefSeq" id="WP_075632760.1">
    <property type="nucleotide sequence ID" value="NZ_MKIO01000005.1"/>
</dbReference>
<reference evidence="2 3" key="1">
    <citation type="submission" date="2016-09" db="EMBL/GenBank/DDBJ databases">
        <title>Rhizobium sp. nov., a novel species isolated from the rice rhizosphere.</title>
        <authorList>
            <person name="Zhao J."/>
            <person name="Zhang X."/>
        </authorList>
    </citation>
    <scope>NUCLEOTIDE SEQUENCE [LARGE SCALE GENOMIC DNA]</scope>
    <source>
        <strain evidence="2 3">MH17</strain>
    </source>
</reference>
<evidence type="ECO:0000256" key="1">
    <source>
        <dbReference type="SAM" id="MobiDB-lite"/>
    </source>
</evidence>
<organism evidence="2 3">
    <name type="scientific">Xaviernesmea rhizosphaerae</name>
    <dbReference type="NCBI Taxonomy" id="1672749"/>
    <lineage>
        <taxon>Bacteria</taxon>
        <taxon>Pseudomonadati</taxon>
        <taxon>Pseudomonadota</taxon>
        <taxon>Alphaproteobacteria</taxon>
        <taxon>Hyphomicrobiales</taxon>
        <taxon>Rhizobiaceae</taxon>
        <taxon>Rhizobium/Agrobacterium group</taxon>
        <taxon>Xaviernesmea</taxon>
    </lineage>
</organism>
<protein>
    <submittedName>
        <fullName evidence="2">Uncharacterized protein</fullName>
    </submittedName>
</protein>
<feature type="region of interest" description="Disordered" evidence="1">
    <location>
        <begin position="57"/>
        <end position="79"/>
    </location>
</feature>
<gene>
    <name evidence="2" type="ORF">BJF92_23480</name>
</gene>
<comment type="caution">
    <text evidence="2">The sequence shown here is derived from an EMBL/GenBank/DDBJ whole genome shotgun (WGS) entry which is preliminary data.</text>
</comment>
<proteinExistence type="predicted"/>
<dbReference type="Proteomes" id="UP000186143">
    <property type="component" value="Unassembled WGS sequence"/>
</dbReference>